<evidence type="ECO:0000256" key="13">
    <source>
        <dbReference type="PIRSR" id="PIRSR006621-2"/>
    </source>
</evidence>
<keyword evidence="8 11" id="KW-0560">Oxidoreductase</keyword>
<dbReference type="EMBL" id="VTPS01000012">
    <property type="protein sequence ID" value="TZE81571.1"/>
    <property type="molecule type" value="Genomic_DNA"/>
</dbReference>
<dbReference type="InterPro" id="IPR004652">
    <property type="entry name" value="DusB-like"/>
</dbReference>
<dbReference type="PIRSF" id="PIRSF006621">
    <property type="entry name" value="Dus"/>
    <property type="match status" value="1"/>
</dbReference>
<evidence type="ECO:0000256" key="8">
    <source>
        <dbReference type="ARBA" id="ARBA00023002"/>
    </source>
</evidence>
<evidence type="ECO:0000256" key="10">
    <source>
        <dbReference type="ARBA" id="ARBA00048802"/>
    </source>
</evidence>
<dbReference type="Gene3D" id="3.20.20.70">
    <property type="entry name" value="Aldolase class I"/>
    <property type="match status" value="1"/>
</dbReference>
<sequence>MHDDNILAIGDVKLNGRIFLAPMAGVTDQAYRIIVNQMGCALKYTEMISSKALVYGHKNTRSLLDYDAREGMVAVQIFGHEPEVMAQSVQLLNDSPFCIIDINMGCPVKKITSNGDGTALMKDPVLVREILKAVVSVSVKPVTVKIRKGWDEWHVNAEEIASIAEECGVKAVALHGRTRDQFYSGKADWDIIKKVKEAVGIPVIGNGDVAEPEDALRMMEYTGCDAVMIGRGAIGNPWIFKRVNTFLESNMLPPLPSPVEKIDMAVYHLKLEGSIKGEGKAVREMRKIISEYIRGLNGARAMRDEINRIESMSEMLERLLDYKAELSSIYH</sequence>
<comment type="function">
    <text evidence="1 11">Catalyzes the synthesis of 5,6-dihydrouridine (D), a modified base found in the D-loop of most tRNAs, via the reduction of the C5-C6 double bond in target uridines.</text>
</comment>
<reference evidence="15 16" key="1">
    <citation type="submission" date="2019-08" db="EMBL/GenBank/DDBJ databases">
        <title>Calorimonas adulescens gen. nov., sp. nov., an anaerobic thermophilic bacterium from Sakhalin hot spring.</title>
        <authorList>
            <person name="Khomyakova M.A."/>
            <person name="Merkel A.Y."/>
            <person name="Novikov A."/>
            <person name="Bonch-Osmolovskaya E.A."/>
            <person name="Slobodkin A.I."/>
        </authorList>
    </citation>
    <scope>NUCLEOTIDE SEQUENCE [LARGE SCALE GENOMIC DNA]</scope>
    <source>
        <strain evidence="15 16">A05MB</strain>
    </source>
</reference>
<keyword evidence="2" id="KW-0820">tRNA-binding</keyword>
<feature type="binding site" evidence="13">
    <location>
        <begin position="230"/>
        <end position="231"/>
    </location>
    <ligand>
        <name>FMN</name>
        <dbReference type="ChEBI" id="CHEBI:58210"/>
    </ligand>
</feature>
<dbReference type="GO" id="GO:0050660">
    <property type="term" value="F:flavin adenine dinucleotide binding"/>
    <property type="evidence" value="ECO:0007669"/>
    <property type="project" value="InterPro"/>
</dbReference>
<keyword evidence="4 11" id="KW-0288">FMN</keyword>
<evidence type="ECO:0000256" key="7">
    <source>
        <dbReference type="ARBA" id="ARBA00022884"/>
    </source>
</evidence>
<dbReference type="GO" id="GO:0017150">
    <property type="term" value="F:tRNA dihydrouridine synthase activity"/>
    <property type="evidence" value="ECO:0007669"/>
    <property type="project" value="InterPro"/>
</dbReference>
<comment type="caution">
    <text evidence="15">The sequence shown here is derived from an EMBL/GenBank/DDBJ whole genome shotgun (WGS) entry which is preliminary data.</text>
</comment>
<dbReference type="Pfam" id="PF01207">
    <property type="entry name" value="Dus"/>
    <property type="match status" value="1"/>
</dbReference>
<comment type="similarity">
    <text evidence="11">Belongs to the dus family.</text>
</comment>
<evidence type="ECO:0000313" key="15">
    <source>
        <dbReference type="EMBL" id="TZE81571.1"/>
    </source>
</evidence>
<keyword evidence="6" id="KW-0521">NADP</keyword>
<dbReference type="InterPro" id="IPR035587">
    <property type="entry name" value="DUS-like_FMN-bd"/>
</dbReference>
<dbReference type="Proteomes" id="UP000322976">
    <property type="component" value="Unassembled WGS sequence"/>
</dbReference>
<evidence type="ECO:0000259" key="14">
    <source>
        <dbReference type="Pfam" id="PF01207"/>
    </source>
</evidence>
<dbReference type="NCBIfam" id="TIGR00737">
    <property type="entry name" value="nifR3_yhdG"/>
    <property type="match status" value="1"/>
</dbReference>
<evidence type="ECO:0000256" key="3">
    <source>
        <dbReference type="ARBA" id="ARBA00022630"/>
    </source>
</evidence>
<dbReference type="PANTHER" id="PTHR45846">
    <property type="entry name" value="TRNA-DIHYDROURIDINE(47) SYNTHASE [NAD(P)(+)]-LIKE"/>
    <property type="match status" value="1"/>
</dbReference>
<keyword evidence="16" id="KW-1185">Reference proteome</keyword>
<keyword evidence="13" id="KW-0547">Nucleotide-binding</keyword>
<comment type="catalytic activity">
    <reaction evidence="9">
        <text>a 5,6-dihydrouridine in tRNA + NADP(+) = a uridine in tRNA + NADPH + H(+)</text>
        <dbReference type="Rhea" id="RHEA:23624"/>
        <dbReference type="Rhea" id="RHEA-COMP:13339"/>
        <dbReference type="Rhea" id="RHEA-COMP:13887"/>
        <dbReference type="ChEBI" id="CHEBI:15378"/>
        <dbReference type="ChEBI" id="CHEBI:57783"/>
        <dbReference type="ChEBI" id="CHEBI:58349"/>
        <dbReference type="ChEBI" id="CHEBI:65315"/>
        <dbReference type="ChEBI" id="CHEBI:74443"/>
    </reaction>
</comment>
<keyword evidence="7" id="KW-0694">RNA-binding</keyword>
<gene>
    <name evidence="15" type="primary">dusB</name>
    <name evidence="15" type="ORF">FWJ32_08610</name>
</gene>
<comment type="cofactor">
    <cofactor evidence="11 13">
        <name>FMN</name>
        <dbReference type="ChEBI" id="CHEBI:58210"/>
    </cofactor>
</comment>
<dbReference type="InterPro" id="IPR024036">
    <property type="entry name" value="tRNA-dHydroUridine_Synthase_C"/>
</dbReference>
<evidence type="ECO:0000256" key="11">
    <source>
        <dbReference type="PIRNR" id="PIRNR006621"/>
    </source>
</evidence>
<evidence type="ECO:0000256" key="1">
    <source>
        <dbReference type="ARBA" id="ARBA00002790"/>
    </source>
</evidence>
<dbReference type="EC" id="1.3.1.-" evidence="11"/>
<dbReference type="InterPro" id="IPR013785">
    <property type="entry name" value="Aldolase_TIM"/>
</dbReference>
<feature type="active site" description="Proton donor" evidence="12">
    <location>
        <position position="106"/>
    </location>
</feature>
<dbReference type="CDD" id="cd02801">
    <property type="entry name" value="DUS_like_FMN"/>
    <property type="match status" value="1"/>
</dbReference>
<name>A0A5D8QAM3_9THEO</name>
<dbReference type="SUPFAM" id="SSF51395">
    <property type="entry name" value="FMN-linked oxidoreductases"/>
    <property type="match status" value="1"/>
</dbReference>
<dbReference type="InterPro" id="IPR001269">
    <property type="entry name" value="DUS_fam"/>
</dbReference>
<evidence type="ECO:0000256" key="9">
    <source>
        <dbReference type="ARBA" id="ARBA00048205"/>
    </source>
</evidence>
<protein>
    <recommendedName>
        <fullName evidence="11">tRNA-dihydrouridine synthase</fullName>
        <ecNumber evidence="11">1.3.1.-</ecNumber>
    </recommendedName>
</protein>
<organism evidence="15 16">
    <name type="scientific">Calorimonas adulescens</name>
    <dbReference type="NCBI Taxonomy" id="2606906"/>
    <lineage>
        <taxon>Bacteria</taxon>
        <taxon>Bacillati</taxon>
        <taxon>Bacillota</taxon>
        <taxon>Clostridia</taxon>
        <taxon>Thermoanaerobacterales</taxon>
        <taxon>Thermoanaerobacteraceae</taxon>
        <taxon>Calorimonas</taxon>
    </lineage>
</organism>
<evidence type="ECO:0000256" key="2">
    <source>
        <dbReference type="ARBA" id="ARBA00022555"/>
    </source>
</evidence>
<feature type="binding site" evidence="13">
    <location>
        <position position="76"/>
    </location>
    <ligand>
        <name>FMN</name>
        <dbReference type="ChEBI" id="CHEBI:58210"/>
    </ligand>
</feature>
<feature type="domain" description="DUS-like FMN-binding" evidence="14">
    <location>
        <begin position="20"/>
        <end position="322"/>
    </location>
</feature>
<dbReference type="AlphaFoldDB" id="A0A5D8QAM3"/>
<feature type="binding site" evidence="13">
    <location>
        <position position="145"/>
    </location>
    <ligand>
        <name>FMN</name>
        <dbReference type="ChEBI" id="CHEBI:58210"/>
    </ligand>
</feature>
<feature type="binding site" evidence="13">
    <location>
        <begin position="22"/>
        <end position="24"/>
    </location>
    <ligand>
        <name>FMN</name>
        <dbReference type="ChEBI" id="CHEBI:58210"/>
    </ligand>
</feature>
<evidence type="ECO:0000256" key="12">
    <source>
        <dbReference type="PIRSR" id="PIRSR006621-1"/>
    </source>
</evidence>
<dbReference type="RefSeq" id="WP_149545549.1">
    <property type="nucleotide sequence ID" value="NZ_VTPS01000012.1"/>
</dbReference>
<evidence type="ECO:0000256" key="4">
    <source>
        <dbReference type="ARBA" id="ARBA00022643"/>
    </source>
</evidence>
<dbReference type="GO" id="GO:0000049">
    <property type="term" value="F:tRNA binding"/>
    <property type="evidence" value="ECO:0007669"/>
    <property type="project" value="UniProtKB-KW"/>
</dbReference>
<evidence type="ECO:0000256" key="6">
    <source>
        <dbReference type="ARBA" id="ARBA00022857"/>
    </source>
</evidence>
<evidence type="ECO:0000313" key="16">
    <source>
        <dbReference type="Proteomes" id="UP000322976"/>
    </source>
</evidence>
<evidence type="ECO:0000256" key="5">
    <source>
        <dbReference type="ARBA" id="ARBA00022694"/>
    </source>
</evidence>
<dbReference type="Gene3D" id="1.10.1200.80">
    <property type="entry name" value="Putative flavin oxidoreducatase, domain 2"/>
    <property type="match status" value="1"/>
</dbReference>
<comment type="catalytic activity">
    <reaction evidence="10">
        <text>a 5,6-dihydrouridine in tRNA + NAD(+) = a uridine in tRNA + NADH + H(+)</text>
        <dbReference type="Rhea" id="RHEA:54452"/>
        <dbReference type="Rhea" id="RHEA-COMP:13339"/>
        <dbReference type="Rhea" id="RHEA-COMP:13887"/>
        <dbReference type="ChEBI" id="CHEBI:15378"/>
        <dbReference type="ChEBI" id="CHEBI:57540"/>
        <dbReference type="ChEBI" id="CHEBI:57945"/>
        <dbReference type="ChEBI" id="CHEBI:65315"/>
        <dbReference type="ChEBI" id="CHEBI:74443"/>
    </reaction>
</comment>
<dbReference type="PANTHER" id="PTHR45846:SF1">
    <property type="entry name" value="TRNA-DIHYDROURIDINE(47) SYNTHASE [NAD(P)(+)]-LIKE"/>
    <property type="match status" value="1"/>
</dbReference>
<keyword evidence="3 11" id="KW-0285">Flavoprotein</keyword>
<keyword evidence="5 11" id="KW-0819">tRNA processing</keyword>
<feature type="binding site" evidence="13">
    <location>
        <position position="175"/>
    </location>
    <ligand>
        <name>FMN</name>
        <dbReference type="ChEBI" id="CHEBI:58210"/>
    </ligand>
</feature>
<accession>A0A5D8QAM3</accession>
<proteinExistence type="inferred from homology"/>